<evidence type="ECO:0000313" key="3">
    <source>
        <dbReference type="Proteomes" id="UP000015105"/>
    </source>
</evidence>
<reference evidence="2" key="5">
    <citation type="journal article" date="2021" name="G3 (Bethesda)">
        <title>Aegilops tauschii genome assembly Aet v5.0 features greater sequence contiguity and improved annotation.</title>
        <authorList>
            <person name="Wang L."/>
            <person name="Zhu T."/>
            <person name="Rodriguez J.C."/>
            <person name="Deal K.R."/>
            <person name="Dubcovsky J."/>
            <person name="McGuire P.E."/>
            <person name="Lux T."/>
            <person name="Spannagl M."/>
            <person name="Mayer K.F.X."/>
            <person name="Baldrich P."/>
            <person name="Meyers B.C."/>
            <person name="Huo N."/>
            <person name="Gu Y.Q."/>
            <person name="Zhou H."/>
            <person name="Devos K.M."/>
            <person name="Bennetzen J.L."/>
            <person name="Unver T."/>
            <person name="Budak H."/>
            <person name="Gulick P.J."/>
            <person name="Galiba G."/>
            <person name="Kalapos B."/>
            <person name="Nelson D.R."/>
            <person name="Li P."/>
            <person name="You F.M."/>
            <person name="Luo M.C."/>
            <person name="Dvorak J."/>
        </authorList>
    </citation>
    <scope>NUCLEOTIDE SEQUENCE [LARGE SCALE GENOMIC DNA]</scope>
    <source>
        <strain evidence="2">cv. AL8/78</strain>
    </source>
</reference>
<name>A0A452XT86_AEGTS</name>
<keyword evidence="3" id="KW-1185">Reference proteome</keyword>
<sequence>GQPGLPGAMRGRRLPRAHPLRSIPSRSNRPWRRRRILHSSTPPYPPAAGARNLSRTRPCRGSALPASSRRCG</sequence>
<proteinExistence type="predicted"/>
<feature type="compositionally biased region" description="Basic residues" evidence="1">
    <location>
        <begin position="10"/>
        <end position="19"/>
    </location>
</feature>
<evidence type="ECO:0000256" key="1">
    <source>
        <dbReference type="SAM" id="MobiDB-lite"/>
    </source>
</evidence>
<reference evidence="2" key="3">
    <citation type="journal article" date="2017" name="Nature">
        <title>Genome sequence of the progenitor of the wheat D genome Aegilops tauschii.</title>
        <authorList>
            <person name="Luo M.C."/>
            <person name="Gu Y.Q."/>
            <person name="Puiu D."/>
            <person name="Wang H."/>
            <person name="Twardziok S.O."/>
            <person name="Deal K.R."/>
            <person name="Huo N."/>
            <person name="Zhu T."/>
            <person name="Wang L."/>
            <person name="Wang Y."/>
            <person name="McGuire P.E."/>
            <person name="Liu S."/>
            <person name="Long H."/>
            <person name="Ramasamy R.K."/>
            <person name="Rodriguez J.C."/>
            <person name="Van S.L."/>
            <person name="Yuan L."/>
            <person name="Wang Z."/>
            <person name="Xia Z."/>
            <person name="Xiao L."/>
            <person name="Anderson O.D."/>
            <person name="Ouyang S."/>
            <person name="Liang Y."/>
            <person name="Zimin A.V."/>
            <person name="Pertea G."/>
            <person name="Qi P."/>
            <person name="Bennetzen J.L."/>
            <person name="Dai X."/>
            <person name="Dawson M.W."/>
            <person name="Muller H.G."/>
            <person name="Kugler K."/>
            <person name="Rivarola-Duarte L."/>
            <person name="Spannagl M."/>
            <person name="Mayer K.F.X."/>
            <person name="Lu F.H."/>
            <person name="Bevan M.W."/>
            <person name="Leroy P."/>
            <person name="Li P."/>
            <person name="You F.M."/>
            <person name="Sun Q."/>
            <person name="Liu Z."/>
            <person name="Lyons E."/>
            <person name="Wicker T."/>
            <person name="Salzberg S.L."/>
            <person name="Devos K.M."/>
            <person name="Dvorak J."/>
        </authorList>
    </citation>
    <scope>NUCLEOTIDE SEQUENCE [LARGE SCALE GENOMIC DNA]</scope>
    <source>
        <strain evidence="2">cv. AL8/78</strain>
    </source>
</reference>
<protein>
    <submittedName>
        <fullName evidence="2">Uncharacterized protein</fullName>
    </submittedName>
</protein>
<evidence type="ECO:0000313" key="2">
    <source>
        <dbReference type="EnsemblPlants" id="AET1Gv20153500.1"/>
    </source>
</evidence>
<dbReference type="Proteomes" id="UP000015105">
    <property type="component" value="Chromosome 1D"/>
</dbReference>
<dbReference type="EnsemblPlants" id="AET1Gv20153500.1">
    <property type="protein sequence ID" value="AET1Gv20153500.1"/>
    <property type="gene ID" value="AET1Gv20153500"/>
</dbReference>
<dbReference type="AlphaFoldDB" id="A0A452XT86"/>
<accession>A0A452XT86</accession>
<reference evidence="2" key="4">
    <citation type="submission" date="2019-03" db="UniProtKB">
        <authorList>
            <consortium name="EnsemblPlants"/>
        </authorList>
    </citation>
    <scope>IDENTIFICATION</scope>
</reference>
<reference evidence="3" key="1">
    <citation type="journal article" date="2014" name="Science">
        <title>Ancient hybridizations among the ancestral genomes of bread wheat.</title>
        <authorList>
            <consortium name="International Wheat Genome Sequencing Consortium,"/>
            <person name="Marcussen T."/>
            <person name="Sandve S.R."/>
            <person name="Heier L."/>
            <person name="Spannagl M."/>
            <person name="Pfeifer M."/>
            <person name="Jakobsen K.S."/>
            <person name="Wulff B.B."/>
            <person name="Steuernagel B."/>
            <person name="Mayer K.F."/>
            <person name="Olsen O.A."/>
        </authorList>
    </citation>
    <scope>NUCLEOTIDE SEQUENCE [LARGE SCALE GENOMIC DNA]</scope>
    <source>
        <strain evidence="3">cv. AL8/78</strain>
    </source>
</reference>
<organism evidence="2 3">
    <name type="scientific">Aegilops tauschii subsp. strangulata</name>
    <name type="common">Goatgrass</name>
    <dbReference type="NCBI Taxonomy" id="200361"/>
    <lineage>
        <taxon>Eukaryota</taxon>
        <taxon>Viridiplantae</taxon>
        <taxon>Streptophyta</taxon>
        <taxon>Embryophyta</taxon>
        <taxon>Tracheophyta</taxon>
        <taxon>Spermatophyta</taxon>
        <taxon>Magnoliopsida</taxon>
        <taxon>Liliopsida</taxon>
        <taxon>Poales</taxon>
        <taxon>Poaceae</taxon>
        <taxon>BOP clade</taxon>
        <taxon>Pooideae</taxon>
        <taxon>Triticodae</taxon>
        <taxon>Triticeae</taxon>
        <taxon>Triticinae</taxon>
        <taxon>Aegilops</taxon>
    </lineage>
</organism>
<feature type="region of interest" description="Disordered" evidence="1">
    <location>
        <begin position="1"/>
        <end position="72"/>
    </location>
</feature>
<dbReference type="Gramene" id="AET1Gv20153500.1">
    <property type="protein sequence ID" value="AET1Gv20153500.1"/>
    <property type="gene ID" value="AET1Gv20153500"/>
</dbReference>
<reference evidence="3" key="2">
    <citation type="journal article" date="2017" name="Nat. Plants">
        <title>The Aegilops tauschii genome reveals multiple impacts of transposons.</title>
        <authorList>
            <person name="Zhao G."/>
            <person name="Zou C."/>
            <person name="Li K."/>
            <person name="Wang K."/>
            <person name="Li T."/>
            <person name="Gao L."/>
            <person name="Zhang X."/>
            <person name="Wang H."/>
            <person name="Yang Z."/>
            <person name="Liu X."/>
            <person name="Jiang W."/>
            <person name="Mao L."/>
            <person name="Kong X."/>
            <person name="Jiao Y."/>
            <person name="Jia J."/>
        </authorList>
    </citation>
    <scope>NUCLEOTIDE SEQUENCE [LARGE SCALE GENOMIC DNA]</scope>
    <source>
        <strain evidence="3">cv. AL8/78</strain>
    </source>
</reference>